<dbReference type="CDD" id="cd02966">
    <property type="entry name" value="TlpA_like_family"/>
    <property type="match status" value="1"/>
</dbReference>
<dbReference type="OrthoDB" id="9794348at2"/>
<dbReference type="InterPro" id="IPR036249">
    <property type="entry name" value="Thioredoxin-like_sf"/>
</dbReference>
<keyword evidence="1" id="KW-0676">Redox-active center</keyword>
<dbReference type="RefSeq" id="WP_098074343.1">
    <property type="nucleotide sequence ID" value="NZ_PDEQ01000002.1"/>
</dbReference>
<evidence type="ECO:0000256" key="1">
    <source>
        <dbReference type="ARBA" id="ARBA00023284"/>
    </source>
</evidence>
<comment type="caution">
    <text evidence="3">The sequence shown here is derived from an EMBL/GenBank/DDBJ whole genome shotgun (WGS) entry which is preliminary data.</text>
</comment>
<evidence type="ECO:0000259" key="2">
    <source>
        <dbReference type="PROSITE" id="PS51352"/>
    </source>
</evidence>
<proteinExistence type="predicted"/>
<reference evidence="3 4" key="1">
    <citation type="submission" date="2017-10" db="EMBL/GenBank/DDBJ databases">
        <title>Draft genome of Longibacter Salinarum.</title>
        <authorList>
            <person name="Goh K.M."/>
            <person name="Shamsir M.S."/>
            <person name="Lim S.W."/>
        </authorList>
    </citation>
    <scope>NUCLEOTIDE SEQUENCE [LARGE SCALE GENOMIC DNA]</scope>
    <source>
        <strain evidence="3 4">KCTC 52045</strain>
    </source>
</reference>
<evidence type="ECO:0000313" key="3">
    <source>
        <dbReference type="EMBL" id="PEN14166.1"/>
    </source>
</evidence>
<sequence>MSTDSSSAGSSTGTAQSSLLRRVGRFVWDYWHWPVLLGAAVYLYLQLMPPIDLSEPSSPAPSVTAQTLDGDTFRLSDYRGDIVVVNVWATWCPPCRVEMPGFVDLQAEMKEQDVQFIGISVDRTGDDLVRDFVTEYEINFPTIHDPRVAARHFPGNTVPRTYLIDREGQIRYEHTGLILKPALRDAIEDLLAE</sequence>
<dbReference type="Gene3D" id="3.40.30.10">
    <property type="entry name" value="Glutaredoxin"/>
    <property type="match status" value="1"/>
</dbReference>
<gene>
    <name evidence="3" type="ORF">CRI94_03750</name>
</gene>
<dbReference type="InterPro" id="IPR000866">
    <property type="entry name" value="AhpC/TSA"/>
</dbReference>
<accession>A0A2A8CZT8</accession>
<dbReference type="PANTHER" id="PTHR42852:SF13">
    <property type="entry name" value="PROTEIN DIPZ"/>
    <property type="match status" value="1"/>
</dbReference>
<organism evidence="3 4">
    <name type="scientific">Longibacter salinarum</name>
    <dbReference type="NCBI Taxonomy" id="1850348"/>
    <lineage>
        <taxon>Bacteria</taxon>
        <taxon>Pseudomonadati</taxon>
        <taxon>Rhodothermota</taxon>
        <taxon>Rhodothermia</taxon>
        <taxon>Rhodothermales</taxon>
        <taxon>Salisaetaceae</taxon>
        <taxon>Longibacter</taxon>
    </lineage>
</organism>
<dbReference type="GO" id="GO:0016209">
    <property type="term" value="F:antioxidant activity"/>
    <property type="evidence" value="ECO:0007669"/>
    <property type="project" value="InterPro"/>
</dbReference>
<dbReference type="PANTHER" id="PTHR42852">
    <property type="entry name" value="THIOL:DISULFIDE INTERCHANGE PROTEIN DSBE"/>
    <property type="match status" value="1"/>
</dbReference>
<dbReference type="AlphaFoldDB" id="A0A2A8CZT8"/>
<dbReference type="Proteomes" id="UP000220102">
    <property type="component" value="Unassembled WGS sequence"/>
</dbReference>
<dbReference type="PROSITE" id="PS00194">
    <property type="entry name" value="THIOREDOXIN_1"/>
    <property type="match status" value="1"/>
</dbReference>
<dbReference type="InterPro" id="IPR013766">
    <property type="entry name" value="Thioredoxin_domain"/>
</dbReference>
<dbReference type="SUPFAM" id="SSF52833">
    <property type="entry name" value="Thioredoxin-like"/>
    <property type="match status" value="1"/>
</dbReference>
<keyword evidence="4" id="KW-1185">Reference proteome</keyword>
<dbReference type="PROSITE" id="PS51352">
    <property type="entry name" value="THIOREDOXIN_2"/>
    <property type="match status" value="1"/>
</dbReference>
<feature type="domain" description="Thioredoxin" evidence="2">
    <location>
        <begin position="54"/>
        <end position="192"/>
    </location>
</feature>
<name>A0A2A8CZT8_9BACT</name>
<evidence type="ECO:0000313" key="4">
    <source>
        <dbReference type="Proteomes" id="UP000220102"/>
    </source>
</evidence>
<dbReference type="InterPro" id="IPR050553">
    <property type="entry name" value="Thioredoxin_ResA/DsbE_sf"/>
</dbReference>
<dbReference type="InterPro" id="IPR017937">
    <property type="entry name" value="Thioredoxin_CS"/>
</dbReference>
<dbReference type="Pfam" id="PF00578">
    <property type="entry name" value="AhpC-TSA"/>
    <property type="match status" value="1"/>
</dbReference>
<protein>
    <submittedName>
        <fullName evidence="3">Cytochrome C biogenesis protein</fullName>
    </submittedName>
</protein>
<dbReference type="GO" id="GO:0016491">
    <property type="term" value="F:oxidoreductase activity"/>
    <property type="evidence" value="ECO:0007669"/>
    <property type="project" value="InterPro"/>
</dbReference>
<dbReference type="EMBL" id="PDEQ01000002">
    <property type="protein sequence ID" value="PEN14166.1"/>
    <property type="molecule type" value="Genomic_DNA"/>
</dbReference>